<dbReference type="STRING" id="1538553.JT25_003145"/>
<dbReference type="AlphaFoldDB" id="A0A140E520"/>
<dbReference type="Proteomes" id="UP000030512">
    <property type="component" value="Chromosome"/>
</dbReference>
<reference evidence="2 3" key="1">
    <citation type="journal article" date="2015" name="Environ. Microbiol.">
        <title>Methane oxidation coupled to nitrate reduction under hypoxia by the Gammaproteobacterium Methylomonas denitrificans, sp. nov. type strain FJG1.</title>
        <authorList>
            <person name="Kits K.D."/>
            <person name="Klotz M.G."/>
            <person name="Stein L.Y."/>
        </authorList>
    </citation>
    <scope>NUCLEOTIDE SEQUENCE [LARGE SCALE GENOMIC DNA]</scope>
    <source>
        <strain evidence="2 3">FJG1</strain>
    </source>
</reference>
<dbReference type="Pfam" id="PF01863">
    <property type="entry name" value="YgjP-like"/>
    <property type="match status" value="1"/>
</dbReference>
<protein>
    <submittedName>
        <fullName evidence="2">Metal-dependent hydrolase</fullName>
    </submittedName>
</protein>
<dbReference type="RefSeq" id="WP_036276197.1">
    <property type="nucleotide sequence ID" value="NZ_CP014476.1"/>
</dbReference>
<dbReference type="InterPro" id="IPR002725">
    <property type="entry name" value="YgjP-like_metallopeptidase"/>
</dbReference>
<dbReference type="EMBL" id="CP014476">
    <property type="protein sequence ID" value="AMK75494.1"/>
    <property type="molecule type" value="Genomic_DNA"/>
</dbReference>
<keyword evidence="2" id="KW-0378">Hydrolase</keyword>
<name>A0A140E520_9GAMM</name>
<dbReference type="PANTHER" id="PTHR30399:SF1">
    <property type="entry name" value="UTP PYROPHOSPHATASE"/>
    <property type="match status" value="1"/>
</dbReference>
<dbReference type="CDD" id="cd07344">
    <property type="entry name" value="M48_yhfN_like"/>
    <property type="match status" value="1"/>
</dbReference>
<evidence type="ECO:0000313" key="2">
    <source>
        <dbReference type="EMBL" id="AMK75494.1"/>
    </source>
</evidence>
<dbReference type="KEGG" id="mdn:JT25_003145"/>
<evidence type="ECO:0000313" key="3">
    <source>
        <dbReference type="Proteomes" id="UP000030512"/>
    </source>
</evidence>
<sequence>MTQQSIHYGDEEINYQVTFLTSKTTKIAIHIHPNGVVQVDAPAGVELPKIKHAVQKRARWLLQNLTRIREAQAEVLPRQYISGESHFYLGKRYPLKVLDLTNSHRPTVKLLRGQLQVVTADRSTEKISQLLKDWYTSHAHQVFHRRLQAMAPGVLWLDESLPTIKLLTMKKQWGSCSPQGHILLNPHLVKAPRECIDYVIIHELCHLKEHNHSPEFYRLLSLQMPDWKQVKAKLDGMAELLLNY</sequence>
<feature type="domain" description="YgjP-like metallopeptidase" evidence="1">
    <location>
        <begin position="26"/>
        <end position="235"/>
    </location>
</feature>
<keyword evidence="3" id="KW-1185">Reference proteome</keyword>
<accession>A0A140E520</accession>
<dbReference type="GO" id="GO:0016787">
    <property type="term" value="F:hydrolase activity"/>
    <property type="evidence" value="ECO:0007669"/>
    <property type="project" value="UniProtKB-KW"/>
</dbReference>
<organism evidence="2 3">
    <name type="scientific">Methylomonas denitrificans</name>
    <dbReference type="NCBI Taxonomy" id="1538553"/>
    <lineage>
        <taxon>Bacteria</taxon>
        <taxon>Pseudomonadati</taxon>
        <taxon>Pseudomonadota</taxon>
        <taxon>Gammaproteobacteria</taxon>
        <taxon>Methylococcales</taxon>
        <taxon>Methylococcaceae</taxon>
        <taxon>Methylomonas</taxon>
    </lineage>
</organism>
<gene>
    <name evidence="2" type="ORF">JT25_003145</name>
</gene>
<dbReference type="InterPro" id="IPR053136">
    <property type="entry name" value="UTP_pyrophosphatase-like"/>
</dbReference>
<evidence type="ECO:0000259" key="1">
    <source>
        <dbReference type="Pfam" id="PF01863"/>
    </source>
</evidence>
<proteinExistence type="predicted"/>
<dbReference type="PANTHER" id="PTHR30399">
    <property type="entry name" value="UNCHARACTERIZED PROTEIN YGJP"/>
    <property type="match status" value="1"/>
</dbReference>
<dbReference type="OrthoDB" id="9811177at2"/>
<dbReference type="Gene3D" id="3.30.2010.10">
    <property type="entry name" value="Metalloproteases ('zincins'), catalytic domain"/>
    <property type="match status" value="1"/>
</dbReference>